<keyword evidence="2" id="KW-0472">Membrane</keyword>
<feature type="transmembrane region" description="Helical" evidence="2">
    <location>
        <begin position="116"/>
        <end position="133"/>
    </location>
</feature>
<sequence length="162" mass="16236">MTLTPRTRAPVEGDPLRVRLAAGPAALAIVGAGTGIRAVSEGAVAKYAGDALYTLLVFALVVLAAPRTPPRKAAAVALAVSWGVEFLQLTGLPAALSRQSTAARLVLGSTFNAPDLLWYAVGAAAGWVVAARARGARAPVTASPSAAPAGPSGSGSRRRAES</sequence>
<keyword evidence="2" id="KW-0812">Transmembrane</keyword>
<organism evidence="3 4">
    <name type="scientific">Streptomyces flaveolus</name>
    <dbReference type="NCBI Taxonomy" id="67297"/>
    <lineage>
        <taxon>Bacteria</taxon>
        <taxon>Bacillati</taxon>
        <taxon>Actinomycetota</taxon>
        <taxon>Actinomycetes</taxon>
        <taxon>Kitasatosporales</taxon>
        <taxon>Streptomycetaceae</taxon>
        <taxon>Streptomyces</taxon>
    </lineage>
</organism>
<feature type="region of interest" description="Disordered" evidence="1">
    <location>
        <begin position="139"/>
        <end position="162"/>
    </location>
</feature>
<gene>
    <name evidence="3" type="ORF">ABT322_23975</name>
</gene>
<feature type="transmembrane region" description="Helical" evidence="2">
    <location>
        <begin position="51"/>
        <end position="66"/>
    </location>
</feature>
<reference evidence="3 4" key="1">
    <citation type="submission" date="2024-06" db="EMBL/GenBank/DDBJ databases">
        <title>The Natural Products Discovery Center: Release of the First 8490 Sequenced Strains for Exploring Actinobacteria Biosynthetic Diversity.</title>
        <authorList>
            <person name="Kalkreuter E."/>
            <person name="Kautsar S.A."/>
            <person name="Yang D."/>
            <person name="Bader C.D."/>
            <person name="Teijaro C.N."/>
            <person name="Fluegel L."/>
            <person name="Davis C.M."/>
            <person name="Simpson J.R."/>
            <person name="Lauterbach L."/>
            <person name="Steele A.D."/>
            <person name="Gui C."/>
            <person name="Meng S."/>
            <person name="Li G."/>
            <person name="Viehrig K."/>
            <person name="Ye F."/>
            <person name="Su P."/>
            <person name="Kiefer A.F."/>
            <person name="Nichols A."/>
            <person name="Cepeda A.J."/>
            <person name="Yan W."/>
            <person name="Fan B."/>
            <person name="Jiang Y."/>
            <person name="Adhikari A."/>
            <person name="Zheng C.-J."/>
            <person name="Schuster L."/>
            <person name="Cowan T.M."/>
            <person name="Smanski M.J."/>
            <person name="Chevrette M.G."/>
            <person name="De Carvalho L.P.S."/>
            <person name="Shen B."/>
        </authorList>
    </citation>
    <scope>NUCLEOTIDE SEQUENCE [LARGE SCALE GENOMIC DNA]</scope>
    <source>
        <strain evidence="3 4">NPDC000632</strain>
    </source>
</reference>
<evidence type="ECO:0000256" key="1">
    <source>
        <dbReference type="SAM" id="MobiDB-lite"/>
    </source>
</evidence>
<proteinExistence type="predicted"/>
<feature type="compositionally biased region" description="Low complexity" evidence="1">
    <location>
        <begin position="139"/>
        <end position="155"/>
    </location>
</feature>
<keyword evidence="2" id="KW-1133">Transmembrane helix</keyword>
<keyword evidence="4" id="KW-1185">Reference proteome</keyword>
<dbReference type="EMBL" id="JBEPCV010000024">
    <property type="protein sequence ID" value="MER6906740.1"/>
    <property type="molecule type" value="Genomic_DNA"/>
</dbReference>
<feature type="transmembrane region" description="Helical" evidence="2">
    <location>
        <begin position="20"/>
        <end position="39"/>
    </location>
</feature>
<dbReference type="Proteomes" id="UP001490330">
    <property type="component" value="Unassembled WGS sequence"/>
</dbReference>
<dbReference type="InterPro" id="IPR021257">
    <property type="entry name" value="DUF2809"/>
</dbReference>
<dbReference type="RefSeq" id="WP_350718525.1">
    <property type="nucleotide sequence ID" value="NZ_JBEPCO010000011.1"/>
</dbReference>
<accession>A0ABV1VL86</accession>
<comment type="caution">
    <text evidence="3">The sequence shown here is derived from an EMBL/GenBank/DDBJ whole genome shotgun (WGS) entry which is preliminary data.</text>
</comment>
<protein>
    <submittedName>
        <fullName evidence="3">DUF2809 domain-containing protein</fullName>
    </submittedName>
</protein>
<dbReference type="Pfam" id="PF10990">
    <property type="entry name" value="DUF2809"/>
    <property type="match status" value="1"/>
</dbReference>
<evidence type="ECO:0000313" key="3">
    <source>
        <dbReference type="EMBL" id="MER6906740.1"/>
    </source>
</evidence>
<evidence type="ECO:0000313" key="4">
    <source>
        <dbReference type="Proteomes" id="UP001490330"/>
    </source>
</evidence>
<name>A0ABV1VL86_9ACTN</name>
<evidence type="ECO:0000256" key="2">
    <source>
        <dbReference type="SAM" id="Phobius"/>
    </source>
</evidence>
<feature type="transmembrane region" description="Helical" evidence="2">
    <location>
        <begin position="73"/>
        <end position="96"/>
    </location>
</feature>